<dbReference type="AlphaFoldDB" id="A0A1V0M013"/>
<geneLocation type="plasmid" evidence="2">
    <name>p0716-KPC</name>
</geneLocation>
<evidence type="ECO:0000313" key="2">
    <source>
        <dbReference type="EMBL" id="ARD68237.1"/>
    </source>
</evidence>
<accession>A0A1V0M013</accession>
<geneLocation type="plasmid" evidence="3">
    <name>p12181-KPC</name>
</geneLocation>
<dbReference type="EMBL" id="KY270849">
    <property type="protein sequence ID" value="ARD68237.1"/>
    <property type="molecule type" value="Genomic_DNA"/>
</dbReference>
<keyword evidence="2" id="KW-0614">Plasmid</keyword>
<organism evidence="2">
    <name type="scientific">Klebsiella pneumoniae</name>
    <dbReference type="NCBI Taxonomy" id="573"/>
    <lineage>
        <taxon>Bacteria</taxon>
        <taxon>Pseudomonadati</taxon>
        <taxon>Pseudomonadota</taxon>
        <taxon>Gammaproteobacteria</taxon>
        <taxon>Enterobacterales</taxon>
        <taxon>Enterobacteriaceae</taxon>
        <taxon>Klebsiella/Raoultella group</taxon>
        <taxon>Klebsiella</taxon>
        <taxon>Klebsiella pneumoniae complex</taxon>
    </lineage>
</organism>
<proteinExistence type="predicted"/>
<reference evidence="2" key="1">
    <citation type="submission" date="2016-11" db="EMBL/GenBank/DDBJ databases">
        <title>Genetic characterization of two novel IncFII-type MDR plasmids p0716-KPC and p12181-KPC from Klebsiella pneumoniae.</title>
        <authorList>
            <person name="Feng J."/>
            <person name="Yin Z."/>
            <person name="Zhao Q."/>
            <person name="Sun Q."/>
            <person name="Zhang D."/>
            <person name="Jiang X."/>
            <person name="Wu W."/>
            <person name="Chen W."/>
            <person name="Wang H."/>
            <person name="Song Y."/>
            <person name="Tong Y."/>
            <person name="Wang J."/>
            <person name="Li Y."/>
            <person name="Zhou D."/>
        </authorList>
    </citation>
    <scope>NUCLEOTIDE SEQUENCE</scope>
    <source>
        <strain evidence="2">0716</strain>
        <strain evidence="3">12181</strain>
        <plasmid evidence="2">p0716-KPC</plasmid>
        <plasmid evidence="3">p12181-KPC</plasmid>
    </source>
</reference>
<evidence type="ECO:0000313" key="3">
    <source>
        <dbReference type="EMBL" id="ARD68537.1"/>
    </source>
</evidence>
<protein>
    <submittedName>
        <fullName evidence="2">Uncharacterized protein</fullName>
    </submittedName>
</protein>
<sequence>MLSRRARAATPTCPTHPPHRSPPPAMARLFAGRIGGVSSRPGTPTPAQPYGSDSLSKNRPGALTQVSGWSPFVSRRPEW</sequence>
<evidence type="ECO:0000256" key="1">
    <source>
        <dbReference type="SAM" id="MobiDB-lite"/>
    </source>
</evidence>
<feature type="compositionally biased region" description="Pro residues" evidence="1">
    <location>
        <begin position="14"/>
        <end position="25"/>
    </location>
</feature>
<name>A0A1V0M013_KLEPN</name>
<dbReference type="EMBL" id="KY270850">
    <property type="protein sequence ID" value="ARD68537.1"/>
    <property type="molecule type" value="Genomic_DNA"/>
</dbReference>
<feature type="region of interest" description="Disordered" evidence="1">
    <location>
        <begin position="1"/>
        <end position="79"/>
    </location>
</feature>